<dbReference type="Gene3D" id="3.40.50.150">
    <property type="entry name" value="Vaccinia Virus protein VP39"/>
    <property type="match status" value="1"/>
</dbReference>
<comment type="caution">
    <text evidence="1">The sequence shown here is derived from an EMBL/GenBank/DDBJ whole genome shotgun (WGS) entry which is preliminary data.</text>
</comment>
<name>A0ABT1JKA5_ACTCY</name>
<dbReference type="Proteomes" id="UP000791080">
    <property type="component" value="Unassembled WGS sequence"/>
</dbReference>
<keyword evidence="1" id="KW-0489">Methyltransferase</keyword>
<dbReference type="Pfam" id="PF13489">
    <property type="entry name" value="Methyltransf_23"/>
    <property type="match status" value="1"/>
</dbReference>
<dbReference type="RefSeq" id="WP_026417825.1">
    <property type="nucleotide sequence ID" value="NZ_AUBJ02000001.1"/>
</dbReference>
<dbReference type="InterPro" id="IPR029063">
    <property type="entry name" value="SAM-dependent_MTases_sf"/>
</dbReference>
<dbReference type="GO" id="GO:0032259">
    <property type="term" value="P:methylation"/>
    <property type="evidence" value="ECO:0007669"/>
    <property type="project" value="UniProtKB-KW"/>
</dbReference>
<evidence type="ECO:0000313" key="1">
    <source>
        <dbReference type="EMBL" id="MCP2332932.1"/>
    </source>
</evidence>
<sequence>MTGGASPTPSPSARRWGEHDLGRTEIRDTYRADLRPTTRDVFAASRPVDFATLDWRDIGRPHRVENWAAARLSWEAGNGRTLPVPDAWKMFNRSFQHLFDTDPVAARAEAFRAAGIRLRRAELDAARRAIGEVARWTVWNQAHRVGDTVWDPRAKRSLFDGLDLRRPRVLFLGAADGYEAMLLSAMYPGGESVLVDYDDYCRDHRFGSFPTDYPFLGVDPATGSPRVWHRDQMDLSYLVSDIRDLDFGPEFDVVVSIGLVEHFPDEHKPEAFDWHRRFLRPGGYAILTTPRVALRTRMFYRLFGDLMNFSYRELQTVEQLGLYAHENGFEVLRHGEIKTHNGVVCRPR</sequence>
<dbReference type="EMBL" id="AUBJ02000001">
    <property type="protein sequence ID" value="MCP2332932.1"/>
    <property type="molecule type" value="Genomic_DNA"/>
</dbReference>
<reference evidence="1 2" key="2">
    <citation type="submission" date="2022-06" db="EMBL/GenBank/DDBJ databases">
        <title>Genomic Encyclopedia of Type Strains, Phase I: the one thousand microbial genomes (KMG-I) project.</title>
        <authorList>
            <person name="Kyrpides N."/>
        </authorList>
    </citation>
    <scope>NUCLEOTIDE SEQUENCE [LARGE SCALE GENOMIC DNA]</scope>
    <source>
        <strain evidence="1 2">DSM 43889</strain>
    </source>
</reference>
<proteinExistence type="predicted"/>
<organism evidence="1 2">
    <name type="scientific">Actinoalloteichus caeruleus DSM 43889</name>
    <dbReference type="NCBI Taxonomy" id="1120930"/>
    <lineage>
        <taxon>Bacteria</taxon>
        <taxon>Bacillati</taxon>
        <taxon>Actinomycetota</taxon>
        <taxon>Actinomycetes</taxon>
        <taxon>Pseudonocardiales</taxon>
        <taxon>Pseudonocardiaceae</taxon>
        <taxon>Actinoalloteichus</taxon>
        <taxon>Actinoalloteichus cyanogriseus</taxon>
    </lineage>
</organism>
<keyword evidence="2" id="KW-1185">Reference proteome</keyword>
<evidence type="ECO:0000313" key="2">
    <source>
        <dbReference type="Proteomes" id="UP000791080"/>
    </source>
</evidence>
<reference evidence="1 2" key="1">
    <citation type="submission" date="2013-07" db="EMBL/GenBank/DDBJ databases">
        <authorList>
            <consortium name="DOE Joint Genome Institute"/>
            <person name="Reeve W."/>
            <person name="Huntemann M."/>
            <person name="Han J."/>
            <person name="Chen A."/>
            <person name="Kyrpides N."/>
            <person name="Mavromatis K."/>
            <person name="Markowitz V."/>
            <person name="Palaniappan K."/>
            <person name="Ivanova N."/>
            <person name="Schaumberg A."/>
            <person name="Pati A."/>
            <person name="Liolios K."/>
            <person name="Nordberg H.P."/>
            <person name="Cantor M.N."/>
            <person name="Hua S.X."/>
            <person name="Woyke T."/>
        </authorList>
    </citation>
    <scope>NUCLEOTIDE SEQUENCE [LARGE SCALE GENOMIC DNA]</scope>
    <source>
        <strain evidence="1 2">DSM 43889</strain>
    </source>
</reference>
<dbReference type="CDD" id="cd02440">
    <property type="entry name" value="AdoMet_MTases"/>
    <property type="match status" value="1"/>
</dbReference>
<protein>
    <submittedName>
        <fullName evidence="1">Methyltransferase domain-containing protein</fullName>
    </submittedName>
</protein>
<dbReference type="SUPFAM" id="SSF53335">
    <property type="entry name" value="S-adenosyl-L-methionine-dependent methyltransferases"/>
    <property type="match status" value="1"/>
</dbReference>
<accession>A0ABT1JKA5</accession>
<keyword evidence="1" id="KW-0808">Transferase</keyword>
<dbReference type="GO" id="GO:0008168">
    <property type="term" value="F:methyltransferase activity"/>
    <property type="evidence" value="ECO:0007669"/>
    <property type="project" value="UniProtKB-KW"/>
</dbReference>
<gene>
    <name evidence="1" type="ORF">G443_003202</name>
</gene>